<dbReference type="AlphaFoldDB" id="A0A2K2H8E4"/>
<protein>
    <recommendedName>
        <fullName evidence="6">Na(+)/H(+) antiporter NhaA</fullName>
    </recommendedName>
    <alternativeName>
        <fullName evidence="6">Sodium/proton antiporter NhaA</fullName>
    </alternativeName>
</protein>
<dbReference type="NCBIfam" id="NF007112">
    <property type="entry name" value="PRK09561.1"/>
    <property type="match status" value="1"/>
</dbReference>
<feature type="transmembrane region" description="Helical" evidence="6">
    <location>
        <begin position="157"/>
        <end position="176"/>
    </location>
</feature>
<proteinExistence type="inferred from homology"/>
<evidence type="ECO:0000313" key="8">
    <source>
        <dbReference type="Proteomes" id="UP000236340"/>
    </source>
</evidence>
<comment type="subcellular location">
    <subcellularLocation>
        <location evidence="1">Cell inner membrane</location>
        <topology evidence="1">Multi-pass membrane protein</topology>
    </subcellularLocation>
    <subcellularLocation>
        <location evidence="6">Cell membrane</location>
        <topology evidence="6">Multi-pass membrane protein</topology>
    </subcellularLocation>
</comment>
<keyword evidence="6" id="KW-0915">Sodium</keyword>
<comment type="catalytic activity">
    <reaction evidence="6">
        <text>Na(+)(in) + 2 H(+)(out) = Na(+)(out) + 2 H(+)(in)</text>
        <dbReference type="Rhea" id="RHEA:29251"/>
        <dbReference type="ChEBI" id="CHEBI:15378"/>
        <dbReference type="ChEBI" id="CHEBI:29101"/>
    </reaction>
</comment>
<evidence type="ECO:0000313" key="7">
    <source>
        <dbReference type="EMBL" id="PNU19584.1"/>
    </source>
</evidence>
<dbReference type="OrthoDB" id="9808135at2"/>
<dbReference type="InterPro" id="IPR004670">
    <property type="entry name" value="NhaA"/>
</dbReference>
<comment type="similarity">
    <text evidence="6">Belongs to the NhaA Na(+)/H(+) (TC 2.A.33) antiporter family.</text>
</comment>
<accession>A0A2K2H8E4</accession>
<evidence type="ECO:0000256" key="1">
    <source>
        <dbReference type="ARBA" id="ARBA00004429"/>
    </source>
</evidence>
<dbReference type="Gene3D" id="1.20.1530.10">
    <property type="entry name" value="Na+/H+ antiporter like domain"/>
    <property type="match status" value="1"/>
</dbReference>
<dbReference type="GO" id="GO:0005886">
    <property type="term" value="C:plasma membrane"/>
    <property type="evidence" value="ECO:0007669"/>
    <property type="project" value="UniProtKB-SubCell"/>
</dbReference>
<keyword evidence="6" id="KW-0050">Antiport</keyword>
<dbReference type="RefSeq" id="WP_103115906.1">
    <property type="nucleotide sequence ID" value="NZ_PPFX01000027.1"/>
</dbReference>
<keyword evidence="5 6" id="KW-0472">Membrane</keyword>
<dbReference type="GO" id="GO:0015385">
    <property type="term" value="F:sodium:proton antiporter activity"/>
    <property type="evidence" value="ECO:0007669"/>
    <property type="project" value="UniProtKB-UniRule"/>
</dbReference>
<keyword evidence="6" id="KW-0406">Ion transport</keyword>
<feature type="transmembrane region" description="Helical" evidence="6">
    <location>
        <begin position="12"/>
        <end position="33"/>
    </location>
</feature>
<keyword evidence="6" id="KW-0739">Sodium transport</keyword>
<reference evidence="7 8" key="1">
    <citation type="journal article" date="2018" name="Genome Announc.">
        <title>Genome Sequence of Geothermobacter sp. HR-1 Iron Reducer from the Loihi Seamount.</title>
        <authorList>
            <person name="Smith H."/>
            <person name="Abuyen K."/>
            <person name="Tremblay J."/>
            <person name="Savalia P."/>
            <person name="Perez-Rodriguez I."/>
            <person name="Emerson D."/>
            <person name="Tully B."/>
            <person name="Amend J."/>
        </authorList>
    </citation>
    <scope>NUCLEOTIDE SEQUENCE [LARGE SCALE GENOMIC DNA]</scope>
    <source>
        <strain evidence="7 8">HR-1</strain>
    </source>
</reference>
<feature type="transmembrane region" description="Helical" evidence="6">
    <location>
        <begin position="291"/>
        <end position="314"/>
    </location>
</feature>
<keyword evidence="6" id="KW-0813">Transport</keyword>
<dbReference type="HAMAP" id="MF_01844">
    <property type="entry name" value="NhaA"/>
    <property type="match status" value="1"/>
</dbReference>
<evidence type="ECO:0000256" key="3">
    <source>
        <dbReference type="ARBA" id="ARBA00022692"/>
    </source>
</evidence>
<feature type="transmembrane region" description="Helical" evidence="6">
    <location>
        <begin position="334"/>
        <end position="353"/>
    </location>
</feature>
<dbReference type="PANTHER" id="PTHR30341:SF0">
    <property type="entry name" value="NA(+)_H(+) ANTIPORTER NHAA"/>
    <property type="match status" value="1"/>
</dbReference>
<organism evidence="7 8">
    <name type="scientific">Geothermobacter hydrogeniphilus</name>
    <dbReference type="NCBI Taxonomy" id="1969733"/>
    <lineage>
        <taxon>Bacteria</taxon>
        <taxon>Pseudomonadati</taxon>
        <taxon>Thermodesulfobacteriota</taxon>
        <taxon>Desulfuromonadia</taxon>
        <taxon>Desulfuromonadales</taxon>
        <taxon>Geothermobacteraceae</taxon>
        <taxon>Geothermobacter</taxon>
    </lineage>
</organism>
<dbReference type="GO" id="GO:0006885">
    <property type="term" value="P:regulation of pH"/>
    <property type="evidence" value="ECO:0007669"/>
    <property type="project" value="UniProtKB-UniRule"/>
</dbReference>
<sequence length="413" mass="43602">MSSKLEEFLHKESSVGILLMVAMVLAMVCANSSLQSVYEYILNTPFEVRLGRYIHIAKPLLLLVNDGLMAVFFLLVGLEVKREVMVGQLSSRAQIILPGIAALGGMVAPALCYVLINAGDSAALNGWAIPAATDIAFALGVLALLGKRVPSSLKIFLLALAIMDDLGAIIIIALFYSGDLSISMLWMAAICLVVLFLLNIFKVERMAAYITVGVFLWIFVLKSGVHATLAGVALAFAIPLKSNRDESFSPAGKLEHDLHPWVSFLILPIFAFANAGIPLSGMGLGDLFHSVPLGIMVGLVVGKLAGVYGCSILAVKTGLAAMPEGATNRHLFGVAALCGIGFTMSLFIGGLAFEHVGGDAETYMLSHRLGILSGSLISGLFGYFILLTGGRAVPADNNPSTDASPVQTVADDY</sequence>
<gene>
    <name evidence="6 7" type="primary">nhaA</name>
    <name evidence="7" type="ORF">C2E25_11635</name>
</gene>
<dbReference type="NCBIfam" id="NF007111">
    <property type="entry name" value="PRK09560.1"/>
    <property type="match status" value="1"/>
</dbReference>
<feature type="transmembrane region" description="Helical" evidence="6">
    <location>
        <begin position="95"/>
        <end position="116"/>
    </location>
</feature>
<evidence type="ECO:0000256" key="4">
    <source>
        <dbReference type="ARBA" id="ARBA00022989"/>
    </source>
</evidence>
<evidence type="ECO:0000256" key="5">
    <source>
        <dbReference type="ARBA" id="ARBA00023136"/>
    </source>
</evidence>
<feature type="transmembrane region" description="Helical" evidence="6">
    <location>
        <begin position="122"/>
        <end position="145"/>
    </location>
</feature>
<dbReference type="NCBIfam" id="TIGR00773">
    <property type="entry name" value="NhaA"/>
    <property type="match status" value="1"/>
</dbReference>
<evidence type="ECO:0000256" key="6">
    <source>
        <dbReference type="HAMAP-Rule" id="MF_01844"/>
    </source>
</evidence>
<keyword evidence="3 6" id="KW-0812">Transmembrane</keyword>
<name>A0A2K2H8E4_9BACT</name>
<feature type="transmembrane region" description="Helical" evidence="6">
    <location>
        <begin position="53"/>
        <end position="75"/>
    </location>
</feature>
<dbReference type="EMBL" id="PPFX01000027">
    <property type="protein sequence ID" value="PNU19584.1"/>
    <property type="molecule type" value="Genomic_DNA"/>
</dbReference>
<comment type="caution">
    <text evidence="7">The sequence shown here is derived from an EMBL/GenBank/DDBJ whole genome shotgun (WGS) entry which is preliminary data.</text>
</comment>
<dbReference type="PANTHER" id="PTHR30341">
    <property type="entry name" value="SODIUM ION/PROTON ANTIPORTER NHAA-RELATED"/>
    <property type="match status" value="1"/>
</dbReference>
<feature type="transmembrane region" description="Helical" evidence="6">
    <location>
        <begin position="365"/>
        <end position="386"/>
    </location>
</feature>
<evidence type="ECO:0000256" key="2">
    <source>
        <dbReference type="ARBA" id="ARBA00022475"/>
    </source>
</evidence>
<keyword evidence="2 6" id="KW-1003">Cell membrane</keyword>
<feature type="transmembrane region" description="Helical" evidence="6">
    <location>
        <begin position="182"/>
        <end position="201"/>
    </location>
</feature>
<feature type="transmembrane region" description="Helical" evidence="6">
    <location>
        <begin position="258"/>
        <end position="279"/>
    </location>
</feature>
<dbReference type="Proteomes" id="UP000236340">
    <property type="component" value="Unassembled WGS sequence"/>
</dbReference>
<keyword evidence="4 6" id="KW-1133">Transmembrane helix</keyword>
<dbReference type="Pfam" id="PF06965">
    <property type="entry name" value="Na_H_antiport_1"/>
    <property type="match status" value="1"/>
</dbReference>
<comment type="function">
    <text evidence="6">Na(+)/H(+) antiporter that extrudes sodium in exchange for external protons.</text>
</comment>
<dbReference type="InterPro" id="IPR023171">
    <property type="entry name" value="Na/H_antiporter_dom_sf"/>
</dbReference>
<feature type="transmembrane region" description="Helical" evidence="6">
    <location>
        <begin position="208"/>
        <end position="238"/>
    </location>
</feature>